<reference evidence="2 3" key="1">
    <citation type="journal article" date="2019" name="Sci. Rep.">
        <title>Orb-weaving spider Araneus ventricosus genome elucidates the spidroin gene catalogue.</title>
        <authorList>
            <person name="Kono N."/>
            <person name="Nakamura H."/>
            <person name="Ohtoshi R."/>
            <person name="Moran D.A.P."/>
            <person name="Shinohara A."/>
            <person name="Yoshida Y."/>
            <person name="Fujiwara M."/>
            <person name="Mori M."/>
            <person name="Tomita M."/>
            <person name="Arakawa K."/>
        </authorList>
    </citation>
    <scope>NUCLEOTIDE SEQUENCE [LARGE SCALE GENOMIC DNA]</scope>
</reference>
<dbReference type="Proteomes" id="UP000499080">
    <property type="component" value="Unassembled WGS sequence"/>
</dbReference>
<comment type="caution">
    <text evidence="2">The sequence shown here is derived from an EMBL/GenBank/DDBJ whole genome shotgun (WGS) entry which is preliminary data.</text>
</comment>
<feature type="compositionally biased region" description="Basic and acidic residues" evidence="1">
    <location>
        <begin position="34"/>
        <end position="43"/>
    </location>
</feature>
<evidence type="ECO:0000313" key="3">
    <source>
        <dbReference type="Proteomes" id="UP000499080"/>
    </source>
</evidence>
<organism evidence="2 3">
    <name type="scientific">Araneus ventricosus</name>
    <name type="common">Orbweaver spider</name>
    <name type="synonym">Epeira ventricosa</name>
    <dbReference type="NCBI Taxonomy" id="182803"/>
    <lineage>
        <taxon>Eukaryota</taxon>
        <taxon>Metazoa</taxon>
        <taxon>Ecdysozoa</taxon>
        <taxon>Arthropoda</taxon>
        <taxon>Chelicerata</taxon>
        <taxon>Arachnida</taxon>
        <taxon>Araneae</taxon>
        <taxon>Araneomorphae</taxon>
        <taxon>Entelegynae</taxon>
        <taxon>Araneoidea</taxon>
        <taxon>Araneidae</taxon>
        <taxon>Araneus</taxon>
    </lineage>
</organism>
<proteinExistence type="predicted"/>
<dbReference type="AlphaFoldDB" id="A0A4Y2KK86"/>
<evidence type="ECO:0000256" key="1">
    <source>
        <dbReference type="SAM" id="MobiDB-lite"/>
    </source>
</evidence>
<dbReference type="EMBL" id="BGPR01004649">
    <property type="protein sequence ID" value="GBN01833.1"/>
    <property type="molecule type" value="Genomic_DNA"/>
</dbReference>
<name>A0A4Y2KK86_ARAVE</name>
<gene>
    <name evidence="2" type="ORF">AVEN_156752_1</name>
</gene>
<protein>
    <submittedName>
        <fullName evidence="2">Uncharacterized protein</fullName>
    </submittedName>
</protein>
<feature type="compositionally biased region" description="Basic and acidic residues" evidence="1">
    <location>
        <begin position="75"/>
        <end position="90"/>
    </location>
</feature>
<keyword evidence="3" id="KW-1185">Reference proteome</keyword>
<feature type="region of interest" description="Disordered" evidence="1">
    <location>
        <begin position="34"/>
        <end position="115"/>
    </location>
</feature>
<sequence length="144" mass="16368">MAQSTITRFYTTRKRGKVCEDFKLVKNLSDEAKPKTVNKRTEIKASICHSPKRNLTTTEETTPSKRKPNLVVQDDIPKETKRPPRRKLELNKPGNEPKSGLKVCSPNAKKQLASPRKILSDSEKLEGLINQSRLDCCLVLIKRN</sequence>
<accession>A0A4Y2KK86</accession>
<evidence type="ECO:0000313" key="2">
    <source>
        <dbReference type="EMBL" id="GBN01833.1"/>
    </source>
</evidence>